<accession>A0A9P4SB17</accession>
<evidence type="ECO:0000313" key="1">
    <source>
        <dbReference type="EMBL" id="KAF2839386.1"/>
    </source>
</evidence>
<keyword evidence="2" id="KW-1185">Reference proteome</keyword>
<evidence type="ECO:0000313" key="2">
    <source>
        <dbReference type="Proteomes" id="UP000799429"/>
    </source>
</evidence>
<name>A0A9P4SB17_9PEZI</name>
<comment type="caution">
    <text evidence="1">The sequence shown here is derived from an EMBL/GenBank/DDBJ whole genome shotgun (WGS) entry which is preliminary data.</text>
</comment>
<proteinExistence type="predicted"/>
<sequence>MTHREIILAARWFNPTTLLVAGSQFPVFESSPENIESTVINPGTMSSNRFKENLMLPSLLPYVDLTFCQDQDPLCVTRSMFRPIPKLWEATDYMNKLTTHIETHGKETISRLIELAMLRRFHLDLVFYMPLVLRHVSLLHVSLSDETGDMFLKWDHPSFAF</sequence>
<organism evidence="1 2">
    <name type="scientific">Patellaria atrata CBS 101060</name>
    <dbReference type="NCBI Taxonomy" id="1346257"/>
    <lineage>
        <taxon>Eukaryota</taxon>
        <taxon>Fungi</taxon>
        <taxon>Dikarya</taxon>
        <taxon>Ascomycota</taxon>
        <taxon>Pezizomycotina</taxon>
        <taxon>Dothideomycetes</taxon>
        <taxon>Dothideomycetes incertae sedis</taxon>
        <taxon>Patellariales</taxon>
        <taxon>Patellariaceae</taxon>
        <taxon>Patellaria</taxon>
    </lineage>
</organism>
<dbReference type="AlphaFoldDB" id="A0A9P4SB17"/>
<reference evidence="1" key="1">
    <citation type="journal article" date="2020" name="Stud. Mycol.">
        <title>101 Dothideomycetes genomes: a test case for predicting lifestyles and emergence of pathogens.</title>
        <authorList>
            <person name="Haridas S."/>
            <person name="Albert R."/>
            <person name="Binder M."/>
            <person name="Bloem J."/>
            <person name="Labutti K."/>
            <person name="Salamov A."/>
            <person name="Andreopoulos B."/>
            <person name="Baker S."/>
            <person name="Barry K."/>
            <person name="Bills G."/>
            <person name="Bluhm B."/>
            <person name="Cannon C."/>
            <person name="Castanera R."/>
            <person name="Culley D."/>
            <person name="Daum C."/>
            <person name="Ezra D."/>
            <person name="Gonzalez J."/>
            <person name="Henrissat B."/>
            <person name="Kuo A."/>
            <person name="Liang C."/>
            <person name="Lipzen A."/>
            <person name="Lutzoni F."/>
            <person name="Magnuson J."/>
            <person name="Mondo S."/>
            <person name="Nolan M."/>
            <person name="Ohm R."/>
            <person name="Pangilinan J."/>
            <person name="Park H.-J."/>
            <person name="Ramirez L."/>
            <person name="Alfaro M."/>
            <person name="Sun H."/>
            <person name="Tritt A."/>
            <person name="Yoshinaga Y."/>
            <person name="Zwiers L.-H."/>
            <person name="Turgeon B."/>
            <person name="Goodwin S."/>
            <person name="Spatafora J."/>
            <person name="Crous P."/>
            <person name="Grigoriev I."/>
        </authorList>
    </citation>
    <scope>NUCLEOTIDE SEQUENCE</scope>
    <source>
        <strain evidence="1">CBS 101060</strain>
    </source>
</reference>
<gene>
    <name evidence="1" type="ORF">M501DRAFT_992353</name>
</gene>
<dbReference type="Proteomes" id="UP000799429">
    <property type="component" value="Unassembled WGS sequence"/>
</dbReference>
<protein>
    <submittedName>
        <fullName evidence="1">Uncharacterized protein</fullName>
    </submittedName>
</protein>
<dbReference type="EMBL" id="MU006095">
    <property type="protein sequence ID" value="KAF2839386.1"/>
    <property type="molecule type" value="Genomic_DNA"/>
</dbReference>